<dbReference type="GO" id="GO:0003677">
    <property type="term" value="F:DNA binding"/>
    <property type="evidence" value="ECO:0007669"/>
    <property type="project" value="UniProtKB-KW"/>
</dbReference>
<dbReference type="AlphaFoldDB" id="A0A077M4Y7"/>
<dbReference type="InterPro" id="IPR036390">
    <property type="entry name" value="WH_DNA-bd_sf"/>
</dbReference>
<proteinExistence type="inferred from homology"/>
<dbReference type="PANTHER" id="PTHR30346:SF0">
    <property type="entry name" value="HCA OPERON TRANSCRIPTIONAL ACTIVATOR HCAR"/>
    <property type="match status" value="1"/>
</dbReference>
<protein>
    <submittedName>
        <fullName evidence="6">Transcriptional regulator, LysR family</fullName>
    </submittedName>
</protein>
<comment type="similarity">
    <text evidence="1">Belongs to the LysR transcriptional regulatory family.</text>
</comment>
<dbReference type="FunFam" id="1.10.10.10:FF:000001">
    <property type="entry name" value="LysR family transcriptional regulator"/>
    <property type="match status" value="1"/>
</dbReference>
<gene>
    <name evidence="6" type="ORF">BN12_4030034</name>
</gene>
<dbReference type="PANTHER" id="PTHR30346">
    <property type="entry name" value="TRANSCRIPTIONAL DUAL REGULATOR HCAR-RELATED"/>
    <property type="match status" value="1"/>
</dbReference>
<reference evidence="6 7" key="1">
    <citation type="journal article" date="2013" name="ISME J.">
        <title>A metabolic model for members of the genus Tetrasphaera involved in enhanced biological phosphorus removal.</title>
        <authorList>
            <person name="Kristiansen R."/>
            <person name="Nguyen H.T.T."/>
            <person name="Saunders A.M."/>
            <person name="Nielsen J.L."/>
            <person name="Wimmer R."/>
            <person name="Le V.Q."/>
            <person name="McIlroy S.J."/>
            <person name="Petrovski S."/>
            <person name="Seviour R.J."/>
            <person name="Calteau A."/>
            <person name="Nielsen K.L."/>
            <person name="Nielsen P.H."/>
        </authorList>
    </citation>
    <scope>NUCLEOTIDE SEQUENCE [LARGE SCALE GENOMIC DNA]</scope>
    <source>
        <strain evidence="6 7">T1-X7</strain>
    </source>
</reference>
<dbReference type="SUPFAM" id="SSF46785">
    <property type="entry name" value="Winged helix' DNA-binding domain"/>
    <property type="match status" value="1"/>
</dbReference>
<dbReference type="Gene3D" id="3.40.190.10">
    <property type="entry name" value="Periplasmic binding protein-like II"/>
    <property type="match status" value="2"/>
</dbReference>
<dbReference type="EMBL" id="CAJB01000339">
    <property type="protein sequence ID" value="CCH79159.1"/>
    <property type="molecule type" value="Genomic_DNA"/>
</dbReference>
<dbReference type="STRING" id="1194083.BN12_4030034"/>
<dbReference type="OrthoDB" id="9789529at2"/>
<evidence type="ECO:0000259" key="5">
    <source>
        <dbReference type="PROSITE" id="PS50931"/>
    </source>
</evidence>
<dbReference type="PRINTS" id="PR00039">
    <property type="entry name" value="HTHLYSR"/>
</dbReference>
<evidence type="ECO:0000256" key="1">
    <source>
        <dbReference type="ARBA" id="ARBA00009437"/>
    </source>
</evidence>
<evidence type="ECO:0000256" key="3">
    <source>
        <dbReference type="ARBA" id="ARBA00023125"/>
    </source>
</evidence>
<dbReference type="Gene3D" id="1.10.10.10">
    <property type="entry name" value="Winged helix-like DNA-binding domain superfamily/Winged helix DNA-binding domain"/>
    <property type="match status" value="1"/>
</dbReference>
<evidence type="ECO:0000313" key="6">
    <source>
        <dbReference type="EMBL" id="CCH79159.1"/>
    </source>
</evidence>
<dbReference type="Proteomes" id="UP000035721">
    <property type="component" value="Unassembled WGS sequence"/>
</dbReference>
<sequence>MSRQYTLAQLRYFCAVARSGSMTSAAQHLNVAQSTLSSAVIELESSLGVQLFQRSPRRTLSLSPAGERLFAEALNVLEQVDNLPAIAQDDAKALRGELVVGIFEPLASFRAPQILTAFRQAYPQVEMRYIEGDLEEVRQSLSSGRCDVALTYDVGLRDDFRTTLIEHIPAHLIVAADHPLTSRTTPIPLRDVADEPFILLDLPHTRDYYVDFFQSAGIRPDIRYRLPDYETVRSFVACGLGYSLLNLRLPHDHTHAGLRLATLDLADDLPAISLVVAFPQRTRPTQKALLFERVCRKVLGRRHLRDPFTAPDR</sequence>
<dbReference type="GO" id="GO:0032993">
    <property type="term" value="C:protein-DNA complex"/>
    <property type="evidence" value="ECO:0007669"/>
    <property type="project" value="TreeGrafter"/>
</dbReference>
<dbReference type="GO" id="GO:0003700">
    <property type="term" value="F:DNA-binding transcription factor activity"/>
    <property type="evidence" value="ECO:0007669"/>
    <property type="project" value="InterPro"/>
</dbReference>
<dbReference type="RefSeq" id="WP_048555718.1">
    <property type="nucleotide sequence ID" value="NZ_HF570958.1"/>
</dbReference>
<evidence type="ECO:0000256" key="4">
    <source>
        <dbReference type="ARBA" id="ARBA00023163"/>
    </source>
</evidence>
<comment type="caution">
    <text evidence="6">The sequence shown here is derived from an EMBL/GenBank/DDBJ whole genome shotgun (WGS) entry which is preliminary data.</text>
</comment>
<feature type="domain" description="HTH lysR-type" evidence="5">
    <location>
        <begin position="5"/>
        <end position="63"/>
    </location>
</feature>
<keyword evidence="7" id="KW-1185">Reference proteome</keyword>
<dbReference type="InterPro" id="IPR000847">
    <property type="entry name" value="LysR_HTH_N"/>
</dbReference>
<dbReference type="InterPro" id="IPR005119">
    <property type="entry name" value="LysR_subst-bd"/>
</dbReference>
<dbReference type="SUPFAM" id="SSF53850">
    <property type="entry name" value="Periplasmic binding protein-like II"/>
    <property type="match status" value="1"/>
</dbReference>
<accession>A0A077M4Y7</accession>
<keyword evidence="3" id="KW-0238">DNA-binding</keyword>
<evidence type="ECO:0000256" key="2">
    <source>
        <dbReference type="ARBA" id="ARBA00023015"/>
    </source>
</evidence>
<dbReference type="Pfam" id="PF00126">
    <property type="entry name" value="HTH_1"/>
    <property type="match status" value="1"/>
</dbReference>
<dbReference type="InterPro" id="IPR036388">
    <property type="entry name" value="WH-like_DNA-bd_sf"/>
</dbReference>
<dbReference type="PROSITE" id="PS50931">
    <property type="entry name" value="HTH_LYSR"/>
    <property type="match status" value="1"/>
</dbReference>
<keyword evidence="4" id="KW-0804">Transcription</keyword>
<evidence type="ECO:0000313" key="7">
    <source>
        <dbReference type="Proteomes" id="UP000035721"/>
    </source>
</evidence>
<organism evidence="6 7">
    <name type="scientific">Nostocoides japonicum T1-X7</name>
    <dbReference type="NCBI Taxonomy" id="1194083"/>
    <lineage>
        <taxon>Bacteria</taxon>
        <taxon>Bacillati</taxon>
        <taxon>Actinomycetota</taxon>
        <taxon>Actinomycetes</taxon>
        <taxon>Micrococcales</taxon>
        <taxon>Intrasporangiaceae</taxon>
        <taxon>Nostocoides</taxon>
    </lineage>
</organism>
<keyword evidence="2" id="KW-0805">Transcription regulation</keyword>
<dbReference type="Pfam" id="PF03466">
    <property type="entry name" value="LysR_substrate"/>
    <property type="match status" value="1"/>
</dbReference>
<name>A0A077M4Y7_9MICO</name>